<gene>
    <name evidence="2" type="ORF">KFK09_021868</name>
</gene>
<comment type="caution">
    <text evidence="2">The sequence shown here is derived from an EMBL/GenBank/DDBJ whole genome shotgun (WGS) entry which is preliminary data.</text>
</comment>
<evidence type="ECO:0000256" key="1">
    <source>
        <dbReference type="SAM" id="SignalP"/>
    </source>
</evidence>
<keyword evidence="3" id="KW-1185">Reference proteome</keyword>
<accession>A0A8T3AGX9</accession>
<reference evidence="2" key="1">
    <citation type="journal article" date="2022" name="Front. Genet.">
        <title>Chromosome-Scale Assembly of the Dendrobium nobile Genome Provides Insights Into the Molecular Mechanism of the Biosynthesis of the Medicinal Active Ingredient of Dendrobium.</title>
        <authorList>
            <person name="Xu Q."/>
            <person name="Niu S.-C."/>
            <person name="Li K.-L."/>
            <person name="Zheng P.-J."/>
            <person name="Zhang X.-J."/>
            <person name="Jia Y."/>
            <person name="Liu Y."/>
            <person name="Niu Y.-X."/>
            <person name="Yu L.-H."/>
            <person name="Chen D.-F."/>
            <person name="Zhang G.-Q."/>
        </authorList>
    </citation>
    <scope>NUCLEOTIDE SEQUENCE</scope>
    <source>
        <tissue evidence="2">Leaf</tissue>
    </source>
</reference>
<evidence type="ECO:0008006" key="4">
    <source>
        <dbReference type="Google" id="ProtNLM"/>
    </source>
</evidence>
<name>A0A8T3AGX9_DENNO</name>
<dbReference type="EMBL" id="JAGYWB010000016">
    <property type="protein sequence ID" value="KAI0495567.1"/>
    <property type="molecule type" value="Genomic_DNA"/>
</dbReference>
<sequence>MNFCCTFLLALIRLFGKNSDKFLFAKFLSYLHLITIDSQLYHYQHCHHFILVHLIIKHSSPQLVFGRLALVIGHCIGHSHVGIFGNSRRYWKKPILLVPIATTLIVH</sequence>
<protein>
    <recommendedName>
        <fullName evidence="4">Secreted protein</fullName>
    </recommendedName>
</protein>
<feature type="signal peptide" evidence="1">
    <location>
        <begin position="1"/>
        <end position="19"/>
    </location>
</feature>
<evidence type="ECO:0000313" key="3">
    <source>
        <dbReference type="Proteomes" id="UP000829196"/>
    </source>
</evidence>
<dbReference type="AlphaFoldDB" id="A0A8T3AGX9"/>
<feature type="chain" id="PRO_5035748066" description="Secreted protein" evidence="1">
    <location>
        <begin position="20"/>
        <end position="107"/>
    </location>
</feature>
<dbReference type="Proteomes" id="UP000829196">
    <property type="component" value="Unassembled WGS sequence"/>
</dbReference>
<keyword evidence="1" id="KW-0732">Signal</keyword>
<organism evidence="2 3">
    <name type="scientific">Dendrobium nobile</name>
    <name type="common">Orchid</name>
    <dbReference type="NCBI Taxonomy" id="94219"/>
    <lineage>
        <taxon>Eukaryota</taxon>
        <taxon>Viridiplantae</taxon>
        <taxon>Streptophyta</taxon>
        <taxon>Embryophyta</taxon>
        <taxon>Tracheophyta</taxon>
        <taxon>Spermatophyta</taxon>
        <taxon>Magnoliopsida</taxon>
        <taxon>Liliopsida</taxon>
        <taxon>Asparagales</taxon>
        <taxon>Orchidaceae</taxon>
        <taxon>Epidendroideae</taxon>
        <taxon>Malaxideae</taxon>
        <taxon>Dendrobiinae</taxon>
        <taxon>Dendrobium</taxon>
    </lineage>
</organism>
<evidence type="ECO:0000313" key="2">
    <source>
        <dbReference type="EMBL" id="KAI0495567.1"/>
    </source>
</evidence>
<proteinExistence type="predicted"/>